<protein>
    <submittedName>
        <fullName evidence="2">Putative secreted protein</fullName>
    </submittedName>
</protein>
<organism evidence="2">
    <name type="scientific">Anopheles darlingi</name>
    <name type="common">Mosquito</name>
    <dbReference type="NCBI Taxonomy" id="43151"/>
    <lineage>
        <taxon>Eukaryota</taxon>
        <taxon>Metazoa</taxon>
        <taxon>Ecdysozoa</taxon>
        <taxon>Arthropoda</taxon>
        <taxon>Hexapoda</taxon>
        <taxon>Insecta</taxon>
        <taxon>Pterygota</taxon>
        <taxon>Neoptera</taxon>
        <taxon>Endopterygota</taxon>
        <taxon>Diptera</taxon>
        <taxon>Nematocera</taxon>
        <taxon>Culicoidea</taxon>
        <taxon>Culicidae</taxon>
        <taxon>Anophelinae</taxon>
        <taxon>Anopheles</taxon>
    </lineage>
</organism>
<dbReference type="EMBL" id="GGFL01008016">
    <property type="protein sequence ID" value="MBW72194.1"/>
    <property type="molecule type" value="Transcribed_RNA"/>
</dbReference>
<evidence type="ECO:0000256" key="1">
    <source>
        <dbReference type="SAM" id="SignalP"/>
    </source>
</evidence>
<name>A0A2M4D3M8_ANODA</name>
<dbReference type="AlphaFoldDB" id="A0A2M4D3M8"/>
<sequence>MLVLASLLYASTAVAVAPPPYARIESSLLELLANMRTSSENACDPSAELFARSIVYVASLVESGVNDSSRKAESSLLLCGLNGADPNRS</sequence>
<proteinExistence type="predicted"/>
<feature type="signal peptide" evidence="1">
    <location>
        <begin position="1"/>
        <end position="15"/>
    </location>
</feature>
<feature type="chain" id="PRO_5014818107" evidence="1">
    <location>
        <begin position="16"/>
        <end position="89"/>
    </location>
</feature>
<accession>A0A2M4D3M8</accession>
<reference evidence="2" key="1">
    <citation type="submission" date="2018-01" db="EMBL/GenBank/DDBJ databases">
        <title>An insight into the sialome of Amazonian anophelines.</title>
        <authorList>
            <person name="Ribeiro J.M."/>
            <person name="Scarpassa V."/>
            <person name="Calvo E."/>
        </authorList>
    </citation>
    <scope>NUCLEOTIDE SEQUENCE</scope>
</reference>
<evidence type="ECO:0000313" key="2">
    <source>
        <dbReference type="EMBL" id="MBW72194.1"/>
    </source>
</evidence>
<keyword evidence="1" id="KW-0732">Signal</keyword>